<dbReference type="PRINTS" id="PR00205">
    <property type="entry name" value="CADHERIN"/>
</dbReference>
<evidence type="ECO:0000256" key="6">
    <source>
        <dbReference type="ARBA" id="ARBA00022889"/>
    </source>
</evidence>
<feature type="transmembrane region" description="Helical" evidence="11">
    <location>
        <begin position="567"/>
        <end position="590"/>
    </location>
</feature>
<name>A0A7L1S7J7_9PASS</name>
<dbReference type="InterPro" id="IPR002126">
    <property type="entry name" value="Cadherin-like_dom"/>
</dbReference>
<gene>
    <name evidence="14" type="primary">Pcdhb1</name>
    <name evidence="14" type="ORF">LOCOCH_R05244</name>
</gene>
<evidence type="ECO:0000256" key="12">
    <source>
        <dbReference type="SAM" id="SignalP"/>
    </source>
</evidence>
<evidence type="ECO:0000259" key="13">
    <source>
        <dbReference type="PROSITE" id="PS50268"/>
    </source>
</evidence>
<dbReference type="Pfam" id="PF16492">
    <property type="entry name" value="Cadherin_C_2"/>
    <property type="match status" value="1"/>
</dbReference>
<dbReference type="InterPro" id="IPR015919">
    <property type="entry name" value="Cadherin-like_sf"/>
</dbReference>
<dbReference type="InterPro" id="IPR013164">
    <property type="entry name" value="Cadherin_N"/>
</dbReference>
<dbReference type="PROSITE" id="PS50268">
    <property type="entry name" value="CADHERIN_2"/>
    <property type="match status" value="5"/>
</dbReference>
<dbReference type="GO" id="GO:0007156">
    <property type="term" value="P:homophilic cell adhesion via plasma membrane adhesion molecules"/>
    <property type="evidence" value="ECO:0007669"/>
    <property type="project" value="InterPro"/>
</dbReference>
<evidence type="ECO:0000256" key="11">
    <source>
        <dbReference type="SAM" id="Phobius"/>
    </source>
</evidence>
<evidence type="ECO:0000256" key="8">
    <source>
        <dbReference type="ARBA" id="ARBA00023136"/>
    </source>
</evidence>
<evidence type="ECO:0000256" key="5">
    <source>
        <dbReference type="ARBA" id="ARBA00022837"/>
    </source>
</evidence>
<dbReference type="PROSITE" id="PS00232">
    <property type="entry name" value="CADHERIN_1"/>
    <property type="match status" value="3"/>
</dbReference>
<keyword evidence="4" id="KW-0677">Repeat</keyword>
<dbReference type="Gene3D" id="2.60.40.60">
    <property type="entry name" value="Cadherins"/>
    <property type="match status" value="5"/>
</dbReference>
<dbReference type="GO" id="GO:0005509">
    <property type="term" value="F:calcium ion binding"/>
    <property type="evidence" value="ECO:0007669"/>
    <property type="project" value="UniProtKB-UniRule"/>
</dbReference>
<dbReference type="OrthoDB" id="6252479at2759"/>
<evidence type="ECO:0000256" key="4">
    <source>
        <dbReference type="ARBA" id="ARBA00022737"/>
    </source>
</evidence>
<dbReference type="FunFam" id="2.60.40.60:FF:000185">
    <property type="entry name" value="Protocadherin 2 alpha c"/>
    <property type="match status" value="1"/>
</dbReference>
<dbReference type="GO" id="GO:0005886">
    <property type="term" value="C:plasma membrane"/>
    <property type="evidence" value="ECO:0007669"/>
    <property type="project" value="InterPro"/>
</dbReference>
<feature type="domain" description="Cadherin" evidence="13">
    <location>
        <begin position="460"/>
        <end position="606"/>
    </location>
</feature>
<keyword evidence="2 11" id="KW-0812">Transmembrane</keyword>
<feature type="chain" id="PRO_5029638267" evidence="12">
    <location>
        <begin position="36"/>
        <end position="664"/>
    </location>
</feature>
<evidence type="ECO:0000313" key="15">
    <source>
        <dbReference type="Proteomes" id="UP000572057"/>
    </source>
</evidence>
<proteinExistence type="predicted"/>
<feature type="signal peptide" evidence="12">
    <location>
        <begin position="1"/>
        <end position="35"/>
    </location>
</feature>
<dbReference type="FunFam" id="2.60.40.60:FF:000018">
    <property type="entry name" value="Protocadherin gamma c3"/>
    <property type="match status" value="1"/>
</dbReference>
<accession>A0A7L1S7J7</accession>
<evidence type="ECO:0000256" key="1">
    <source>
        <dbReference type="ARBA" id="ARBA00004167"/>
    </source>
</evidence>
<feature type="domain" description="Cadherin" evidence="13">
    <location>
        <begin position="250"/>
        <end position="354"/>
    </location>
</feature>
<dbReference type="InterPro" id="IPR032455">
    <property type="entry name" value="Cadherin_C"/>
</dbReference>
<evidence type="ECO:0000313" key="14">
    <source>
        <dbReference type="EMBL" id="NXO44756.1"/>
    </source>
</evidence>
<keyword evidence="8 11" id="KW-0472">Membrane</keyword>
<dbReference type="FunFam" id="2.60.40.60:FF:000002">
    <property type="entry name" value="Protocadherin alpha 2"/>
    <property type="match status" value="1"/>
</dbReference>
<feature type="domain" description="Cadherin" evidence="13">
    <location>
        <begin position="141"/>
        <end position="249"/>
    </location>
</feature>
<dbReference type="PANTHER" id="PTHR24028:SF329">
    <property type="entry name" value="CADHERIN DOMAIN-CONTAINING PROTEIN"/>
    <property type="match status" value="1"/>
</dbReference>
<dbReference type="InterPro" id="IPR050174">
    <property type="entry name" value="Protocadherin/Cadherin-CA"/>
</dbReference>
<keyword evidence="6" id="KW-0130">Cell adhesion</keyword>
<keyword evidence="9" id="KW-0325">Glycoprotein</keyword>
<comment type="caution">
    <text evidence="14">The sequence shown here is derived from an EMBL/GenBank/DDBJ whole genome shotgun (WGS) entry which is preliminary data.</text>
</comment>
<keyword evidence="15" id="KW-1185">Reference proteome</keyword>
<dbReference type="FunFam" id="2.60.40.60:FF:000006">
    <property type="entry name" value="Protocadherin alpha 2"/>
    <property type="match status" value="1"/>
</dbReference>
<sequence length="664" mass="72741">GWLFWRVMACGRRNGDSKRQVILLILCVCVCQSAAETLRYSLPEEMERDSFVANISKDLGVPLSQLGARKARVVSEGNEQLFRLNQNTGVLTAKESLDREEICPQSDTCTLVFKIFFENPLQLIRGEVEVRDVNDNSPVFPEKEMVLEILETTSPGSRFPLESAQDKDVGINGLQNYSLGPNPHFSLATGTAKDGVKYLELVLQRQLDREEQGEMNLLLTATDGGSPPRSGTAQVRIVVLDANDNTPVFDREVYEVRLAENSPPETLVVRVAAADPDEGSNGEVRYAFTQTSERSRQLFQLNPTTGEIRVVGNLDFEEAKSHKMVVKATDGGGLSAHCKVQVEILDVNDNAPEIALTSLSASIPEDAPPRTVVALFGVRDRDSGDNGRTECSIDGDLPFSLTPTFDNYYELRTNAALDRERTAEYNITITATDWGAKRLSSRESIFVQILDVNDNPPEFTQEVYTMAVRENNSPMLRIGRMKATDADTGKNARVSYALVRQEGKEQPEVSVNAENGDRLIVLVRDRGQPPRSATATLAVALVDGFSEAHLRVSEEAPAAEPDGPLTLYLIASLVCVSALFLATAVAALVVKVRRARRSETETLPTFPPTATESSAGSLPRSYVYDVCFAAGTVNSEFRFLRPLFPCFPAGLPPGPGEQRSSVCS</sequence>
<dbReference type="CDD" id="cd11304">
    <property type="entry name" value="Cadherin_repeat"/>
    <property type="match status" value="4"/>
</dbReference>
<comment type="subcellular location">
    <subcellularLocation>
        <location evidence="1">Membrane</location>
        <topology evidence="1">Single-pass membrane protein</topology>
    </subcellularLocation>
</comment>
<feature type="non-terminal residue" evidence="14">
    <location>
        <position position="664"/>
    </location>
</feature>
<evidence type="ECO:0000256" key="7">
    <source>
        <dbReference type="ARBA" id="ARBA00022989"/>
    </source>
</evidence>
<organism evidence="14 15">
    <name type="scientific">Helopsaltes ochotensis</name>
    <name type="common">Middendorff's grasshopper-warbler</name>
    <dbReference type="NCBI Taxonomy" id="3150915"/>
    <lineage>
        <taxon>Eukaryota</taxon>
        <taxon>Metazoa</taxon>
        <taxon>Chordata</taxon>
        <taxon>Craniata</taxon>
        <taxon>Vertebrata</taxon>
        <taxon>Euteleostomi</taxon>
        <taxon>Archelosauria</taxon>
        <taxon>Archosauria</taxon>
        <taxon>Dinosauria</taxon>
        <taxon>Saurischia</taxon>
        <taxon>Theropoda</taxon>
        <taxon>Coelurosauria</taxon>
        <taxon>Aves</taxon>
        <taxon>Neognathae</taxon>
        <taxon>Neoaves</taxon>
        <taxon>Telluraves</taxon>
        <taxon>Australaves</taxon>
        <taxon>Passeriformes</taxon>
        <taxon>Sylvioidea</taxon>
        <taxon>Locustellidae</taxon>
        <taxon>Helopsaltes</taxon>
    </lineage>
</organism>
<dbReference type="PANTHER" id="PTHR24028">
    <property type="entry name" value="CADHERIN-87A"/>
    <property type="match status" value="1"/>
</dbReference>
<evidence type="ECO:0000256" key="2">
    <source>
        <dbReference type="ARBA" id="ARBA00022692"/>
    </source>
</evidence>
<dbReference type="EMBL" id="VXBM01001746">
    <property type="protein sequence ID" value="NXO44756.1"/>
    <property type="molecule type" value="Genomic_DNA"/>
</dbReference>
<keyword evidence="7 11" id="KW-1133">Transmembrane helix</keyword>
<evidence type="ECO:0000256" key="3">
    <source>
        <dbReference type="ARBA" id="ARBA00022729"/>
    </source>
</evidence>
<dbReference type="AlphaFoldDB" id="A0A7L1S7J7"/>
<dbReference type="Proteomes" id="UP000572057">
    <property type="component" value="Unassembled WGS sequence"/>
</dbReference>
<keyword evidence="5 10" id="KW-0106">Calcium</keyword>
<protein>
    <submittedName>
        <fullName evidence="14">PCDB1 protein</fullName>
    </submittedName>
</protein>
<dbReference type="SMART" id="SM00112">
    <property type="entry name" value="CA"/>
    <property type="match status" value="5"/>
</dbReference>
<dbReference type="SUPFAM" id="SSF49313">
    <property type="entry name" value="Cadherin-like"/>
    <property type="match status" value="5"/>
</dbReference>
<evidence type="ECO:0000256" key="10">
    <source>
        <dbReference type="PROSITE-ProRule" id="PRU00043"/>
    </source>
</evidence>
<keyword evidence="3 12" id="KW-0732">Signal</keyword>
<dbReference type="Pfam" id="PF08266">
    <property type="entry name" value="Cadherin_2"/>
    <property type="match status" value="1"/>
</dbReference>
<reference evidence="15" key="1">
    <citation type="submission" date="2019-09" db="EMBL/GenBank/DDBJ databases">
        <title>Bird 10,000 Genomes (B10K) Project - Family phase.</title>
        <authorList>
            <person name="Zhang G."/>
        </authorList>
    </citation>
    <scope>NUCLEOTIDE SEQUENCE [LARGE SCALE GENOMIC DNA]</scope>
</reference>
<feature type="domain" description="Cadherin" evidence="13">
    <location>
        <begin position="34"/>
        <end position="140"/>
    </location>
</feature>
<evidence type="ECO:0000256" key="9">
    <source>
        <dbReference type="ARBA" id="ARBA00023180"/>
    </source>
</evidence>
<dbReference type="Pfam" id="PF00028">
    <property type="entry name" value="Cadherin"/>
    <property type="match status" value="3"/>
</dbReference>
<feature type="non-terminal residue" evidence="14">
    <location>
        <position position="1"/>
    </location>
</feature>
<feature type="domain" description="Cadherin" evidence="13">
    <location>
        <begin position="355"/>
        <end position="459"/>
    </location>
</feature>
<dbReference type="InterPro" id="IPR020894">
    <property type="entry name" value="Cadherin_CS"/>
</dbReference>